<dbReference type="Proteomes" id="UP000504756">
    <property type="component" value="Unassembled WGS sequence"/>
</dbReference>
<dbReference type="EMBL" id="CP109635">
    <property type="protein sequence ID" value="UYT10376.1"/>
    <property type="molecule type" value="Genomic_DNA"/>
</dbReference>
<dbReference type="PROSITE" id="PS50126">
    <property type="entry name" value="S1"/>
    <property type="match status" value="1"/>
</dbReference>
<evidence type="ECO:0000313" key="7">
    <source>
        <dbReference type="Proteomes" id="UP000181969"/>
    </source>
</evidence>
<evidence type="ECO:0000313" key="3">
    <source>
        <dbReference type="EMBL" id="MDH7959701.1"/>
    </source>
</evidence>
<reference evidence="2 8" key="2">
    <citation type="submission" date="2020-06" db="EMBL/GenBank/DDBJ databases">
        <title>Draft genome sequence of Lactic acid bacteria from Okinawan-style tofu.</title>
        <authorList>
            <person name="Takara I."/>
            <person name="Ikematsu S."/>
        </authorList>
    </citation>
    <scope>NUCLEOTIDE SEQUENCE [LARGE SCALE GENOMIC DNA]</scope>
    <source>
        <strain evidence="8">lg38</strain>
        <strain evidence="2">Lg38</strain>
    </source>
</reference>
<feature type="domain" description="S1 motif" evidence="1">
    <location>
        <begin position="1"/>
        <end position="61"/>
    </location>
</feature>
<evidence type="ECO:0000313" key="2">
    <source>
        <dbReference type="EMBL" id="GFO51315.1"/>
    </source>
</evidence>
<dbReference type="EMBL" id="JARYTV010000003">
    <property type="protein sequence ID" value="MDH7959701.1"/>
    <property type="molecule type" value="Genomic_DNA"/>
</dbReference>
<dbReference type="Proteomes" id="UP001157396">
    <property type="component" value="Unassembled WGS sequence"/>
</dbReference>
<dbReference type="EMBL" id="BLXU01000002">
    <property type="protein sequence ID" value="GFO51315.1"/>
    <property type="molecule type" value="Genomic_DNA"/>
</dbReference>
<dbReference type="RefSeq" id="WP_003133575.1">
    <property type="nucleotide sequence ID" value="NZ_AP026069.1"/>
</dbReference>
<evidence type="ECO:0000313" key="8">
    <source>
        <dbReference type="Proteomes" id="UP000504756"/>
    </source>
</evidence>
<dbReference type="Proteomes" id="UP001217324">
    <property type="component" value="Chromosome"/>
</dbReference>
<reference evidence="4 7" key="1">
    <citation type="submission" date="2016-10" db="EMBL/GenBank/DDBJ databases">
        <authorList>
            <person name="de Groot N.N."/>
        </authorList>
    </citation>
    <scope>NUCLEOTIDE SEQUENCE [LARGE SCALE GENOMIC DNA]</scope>
    <source>
        <strain evidence="4 7">M79</strain>
    </source>
</reference>
<protein>
    <submittedName>
        <fullName evidence="4">S1 RNA binding domain protein</fullName>
    </submittedName>
    <submittedName>
        <fullName evidence="3">S1 RNA-binding domain-containing protein</fullName>
    </submittedName>
</protein>
<organism evidence="4 7">
    <name type="scientific">Lactococcus garvieae</name>
    <dbReference type="NCBI Taxonomy" id="1363"/>
    <lineage>
        <taxon>Bacteria</taxon>
        <taxon>Bacillati</taxon>
        <taxon>Bacillota</taxon>
        <taxon>Bacilli</taxon>
        <taxon>Lactobacillales</taxon>
        <taxon>Streptococcaceae</taxon>
        <taxon>Lactococcus</taxon>
    </lineage>
</organism>
<name>A0A1I4HRM9_9LACT</name>
<dbReference type="Gene3D" id="2.40.50.140">
    <property type="entry name" value="Nucleic acid-binding proteins"/>
    <property type="match status" value="1"/>
</dbReference>
<dbReference type="OrthoDB" id="2242529at2"/>
<proteinExistence type="predicted"/>
<dbReference type="EMBL" id="CP118627">
    <property type="protein sequence ID" value="WEA13712.1"/>
    <property type="molecule type" value="Genomic_DNA"/>
</dbReference>
<dbReference type="EMBL" id="FOTJ01000010">
    <property type="protein sequence ID" value="SFL44457.1"/>
    <property type="molecule type" value="Genomic_DNA"/>
</dbReference>
<dbReference type="SMART" id="SM00316">
    <property type="entry name" value="S1"/>
    <property type="match status" value="1"/>
</dbReference>
<dbReference type="SUPFAM" id="SSF50249">
    <property type="entry name" value="Nucleic acid-binding proteins"/>
    <property type="match status" value="1"/>
</dbReference>
<evidence type="ECO:0000313" key="5">
    <source>
        <dbReference type="EMBL" id="UYT10376.1"/>
    </source>
</evidence>
<sequence length="93" mass="10767">MIGKIKSISKFGLFVLFSDSKTGLLRWSNIPKRQVKFKTGDLINVEVLKEREDGKVELSFIEKDFKETFGSFLEETGDRLRDLNTKNGNLRRL</sequence>
<evidence type="ECO:0000259" key="1">
    <source>
        <dbReference type="PROSITE" id="PS50126"/>
    </source>
</evidence>
<dbReference type="InterPro" id="IPR012340">
    <property type="entry name" value="NA-bd_OB-fold"/>
</dbReference>
<dbReference type="CDD" id="cd00164">
    <property type="entry name" value="S1_like"/>
    <property type="match status" value="1"/>
</dbReference>
<gene>
    <name evidence="2" type="primary">yacD</name>
    <name evidence="2" type="ORF">ikelab_05900</name>
    <name evidence="5" type="ORF">OF801_00060</name>
    <name evidence="6" type="ORF">PWF74_09510</name>
    <name evidence="3" type="ORF">QHR29_04355</name>
    <name evidence="4" type="ORF">SAMN05216438_11013</name>
</gene>
<evidence type="ECO:0000313" key="4">
    <source>
        <dbReference type="EMBL" id="SFL44457.1"/>
    </source>
</evidence>
<dbReference type="Pfam" id="PF00575">
    <property type="entry name" value="S1"/>
    <property type="match status" value="1"/>
</dbReference>
<dbReference type="InterPro" id="IPR003029">
    <property type="entry name" value="S1_domain"/>
</dbReference>
<dbReference type="GeneID" id="61073220"/>
<dbReference type="GO" id="GO:0003676">
    <property type="term" value="F:nucleic acid binding"/>
    <property type="evidence" value="ECO:0007669"/>
    <property type="project" value="InterPro"/>
</dbReference>
<accession>A0A1I4HRM9</accession>
<dbReference type="Proteomes" id="UP001164042">
    <property type="component" value="Chromosome"/>
</dbReference>
<reference evidence="3" key="5">
    <citation type="submission" date="2023-04" db="EMBL/GenBank/DDBJ databases">
        <title>Genomic analysis of Lactococcus garvieae isolates.</title>
        <authorList>
            <person name="Zhanghang C."/>
        </authorList>
    </citation>
    <scope>NUCLEOTIDE SEQUENCE</scope>
    <source>
        <strain evidence="3">ZB-1</strain>
    </source>
</reference>
<evidence type="ECO:0000313" key="6">
    <source>
        <dbReference type="EMBL" id="WEA13712.1"/>
    </source>
</evidence>
<dbReference type="AlphaFoldDB" id="A0A1I4HRM9"/>
<dbReference type="Proteomes" id="UP000181969">
    <property type="component" value="Unassembled WGS sequence"/>
</dbReference>
<reference evidence="6" key="4">
    <citation type="submission" date="2023-02" db="EMBL/GenBank/DDBJ databases">
        <title>Comparative genomics and fermentation flavor characterization of five lactic acid bacteria reveal flavor biosynthesis metabolic pathways in fermented muskmelon puree.</title>
        <authorList>
            <person name="Yuan L."/>
            <person name="Li M."/>
            <person name="Xu X."/>
            <person name="Lao F."/>
            <person name="Wu J."/>
        </authorList>
    </citation>
    <scope>NUCLEOTIDE SEQUENCE</scope>
    <source>
        <strain evidence="6">Pa-2</strain>
    </source>
</reference>
<reference evidence="5" key="3">
    <citation type="submission" date="2022-10" db="EMBL/GenBank/DDBJ databases">
        <title>Genome assembly of Lactococcus garvieae isolates from cricket gut.</title>
        <authorList>
            <person name="Luecke A.R."/>
            <person name="Brown A.M.V."/>
            <person name="Wakeman C.A."/>
        </authorList>
    </citation>
    <scope>NUCLEOTIDE SEQUENCE</scope>
    <source>
        <strain evidence="5">Alexii-11_2</strain>
    </source>
</reference>